<keyword evidence="1" id="KW-0539">Nucleus</keyword>
<dbReference type="GO" id="GO:0045892">
    <property type="term" value="P:negative regulation of DNA-templated transcription"/>
    <property type="evidence" value="ECO:0007669"/>
    <property type="project" value="InterPro"/>
</dbReference>
<proteinExistence type="predicted"/>
<dbReference type="EMBL" id="GGEC01077076">
    <property type="protein sequence ID" value="MBX57560.1"/>
    <property type="molecule type" value="Transcribed_RNA"/>
</dbReference>
<dbReference type="InterPro" id="IPR039778">
    <property type="entry name" value="PDCD4"/>
</dbReference>
<organism evidence="2">
    <name type="scientific">Rhizophora mucronata</name>
    <name type="common">Asiatic mangrove</name>
    <dbReference type="NCBI Taxonomy" id="61149"/>
    <lineage>
        <taxon>Eukaryota</taxon>
        <taxon>Viridiplantae</taxon>
        <taxon>Streptophyta</taxon>
        <taxon>Embryophyta</taxon>
        <taxon>Tracheophyta</taxon>
        <taxon>Spermatophyta</taxon>
        <taxon>Magnoliopsida</taxon>
        <taxon>eudicotyledons</taxon>
        <taxon>Gunneridae</taxon>
        <taxon>Pentapetalae</taxon>
        <taxon>rosids</taxon>
        <taxon>fabids</taxon>
        <taxon>Malpighiales</taxon>
        <taxon>Rhizophoraceae</taxon>
        <taxon>Rhizophora</taxon>
    </lineage>
</organism>
<name>A0A2P2PS41_RHIMU</name>
<dbReference type="PANTHER" id="PTHR12626:SF0">
    <property type="entry name" value="PROGRAMMED CELL DEATH PROTEIN 4"/>
    <property type="match status" value="1"/>
</dbReference>
<accession>A0A2P2PS41</accession>
<dbReference type="AlphaFoldDB" id="A0A2P2PS41"/>
<reference evidence="2" key="1">
    <citation type="submission" date="2018-02" db="EMBL/GenBank/DDBJ databases">
        <title>Rhizophora mucronata_Transcriptome.</title>
        <authorList>
            <person name="Meera S.P."/>
            <person name="Sreeshan A."/>
            <person name="Augustine A."/>
        </authorList>
    </citation>
    <scope>NUCLEOTIDE SEQUENCE</scope>
    <source>
        <tissue evidence="2">Leaf</tissue>
    </source>
</reference>
<protein>
    <submittedName>
        <fullName evidence="2">Uncharacterized protein</fullName>
    </submittedName>
</protein>
<evidence type="ECO:0000256" key="1">
    <source>
        <dbReference type="ARBA" id="ARBA00023242"/>
    </source>
</evidence>
<sequence length="73" mass="8055">MIDDLLSLANLEEISSELSPNCCANETVRMAPSMIAARHAGERILRCWGGGTGWDVEDTKDTPGGVREWWCCE</sequence>
<dbReference type="PANTHER" id="PTHR12626">
    <property type="entry name" value="PROGRAMMED CELL DEATH 4"/>
    <property type="match status" value="1"/>
</dbReference>
<evidence type="ECO:0000313" key="2">
    <source>
        <dbReference type="EMBL" id="MBX57560.1"/>
    </source>
</evidence>